<dbReference type="AlphaFoldDB" id="A0A2H3JSY1"/>
<dbReference type="OrthoDB" id="6431331at2759"/>
<dbReference type="Gene3D" id="3.40.50.1820">
    <property type="entry name" value="alpha/beta hydrolase"/>
    <property type="match status" value="1"/>
</dbReference>
<dbReference type="OMA" id="RIRMSHR"/>
<evidence type="ECO:0000313" key="3">
    <source>
        <dbReference type="Proteomes" id="UP000218811"/>
    </source>
</evidence>
<evidence type="ECO:0000313" key="2">
    <source>
        <dbReference type="EMBL" id="PCH39784.1"/>
    </source>
</evidence>
<accession>A0A2H3JSY1</accession>
<evidence type="ECO:0000259" key="1">
    <source>
        <dbReference type="Pfam" id="PF12697"/>
    </source>
</evidence>
<dbReference type="PANTHER" id="PTHR37471:SF1">
    <property type="entry name" value="AB HYDROLASE-1 DOMAIN-CONTAINING PROTEIN"/>
    <property type="match status" value="1"/>
</dbReference>
<dbReference type="PANTHER" id="PTHR37471">
    <property type="entry name" value="UNNAMED PRODUCT"/>
    <property type="match status" value="1"/>
</dbReference>
<keyword evidence="3" id="KW-1185">Reference proteome</keyword>
<keyword evidence="2" id="KW-0378">Hydrolase</keyword>
<dbReference type="GO" id="GO:0016787">
    <property type="term" value="F:hydrolase activity"/>
    <property type="evidence" value="ECO:0007669"/>
    <property type="project" value="UniProtKB-KW"/>
</dbReference>
<dbReference type="Pfam" id="PF12697">
    <property type="entry name" value="Abhydrolase_6"/>
    <property type="match status" value="1"/>
</dbReference>
<dbReference type="EMBL" id="KB468053">
    <property type="protein sequence ID" value="PCH39784.1"/>
    <property type="molecule type" value="Genomic_DNA"/>
</dbReference>
<dbReference type="STRING" id="742152.A0A2H3JSY1"/>
<dbReference type="Proteomes" id="UP000218811">
    <property type="component" value="Unassembled WGS sequence"/>
</dbReference>
<name>A0A2H3JSY1_WOLCO</name>
<protein>
    <submittedName>
        <fullName evidence="2">Alpha/beta-hydrolase</fullName>
    </submittedName>
</protein>
<dbReference type="InterPro" id="IPR029058">
    <property type="entry name" value="AB_hydrolase_fold"/>
</dbReference>
<dbReference type="InterPro" id="IPR000073">
    <property type="entry name" value="AB_hydrolase_1"/>
</dbReference>
<gene>
    <name evidence="2" type="ORF">WOLCODRAFT_67537</name>
</gene>
<organism evidence="2 3">
    <name type="scientific">Wolfiporia cocos (strain MD-104)</name>
    <name type="common">Brown rot fungus</name>
    <dbReference type="NCBI Taxonomy" id="742152"/>
    <lineage>
        <taxon>Eukaryota</taxon>
        <taxon>Fungi</taxon>
        <taxon>Dikarya</taxon>
        <taxon>Basidiomycota</taxon>
        <taxon>Agaricomycotina</taxon>
        <taxon>Agaricomycetes</taxon>
        <taxon>Polyporales</taxon>
        <taxon>Phaeolaceae</taxon>
        <taxon>Wolfiporia</taxon>
    </lineage>
</organism>
<proteinExistence type="predicted"/>
<reference evidence="2 3" key="1">
    <citation type="journal article" date="2012" name="Science">
        <title>The Paleozoic origin of enzymatic lignin decomposition reconstructed from 31 fungal genomes.</title>
        <authorList>
            <person name="Floudas D."/>
            <person name="Binder M."/>
            <person name="Riley R."/>
            <person name="Barry K."/>
            <person name="Blanchette R.A."/>
            <person name="Henrissat B."/>
            <person name="Martinez A.T."/>
            <person name="Otillar R."/>
            <person name="Spatafora J.W."/>
            <person name="Yadav J.S."/>
            <person name="Aerts A."/>
            <person name="Benoit I."/>
            <person name="Boyd A."/>
            <person name="Carlson A."/>
            <person name="Copeland A."/>
            <person name="Coutinho P.M."/>
            <person name="de Vries R.P."/>
            <person name="Ferreira P."/>
            <person name="Findley K."/>
            <person name="Foster B."/>
            <person name="Gaskell J."/>
            <person name="Glotzer D."/>
            <person name="Gorecki P."/>
            <person name="Heitman J."/>
            <person name="Hesse C."/>
            <person name="Hori C."/>
            <person name="Igarashi K."/>
            <person name="Jurgens J.A."/>
            <person name="Kallen N."/>
            <person name="Kersten P."/>
            <person name="Kohler A."/>
            <person name="Kuees U."/>
            <person name="Kumar T.K.A."/>
            <person name="Kuo A."/>
            <person name="LaButti K."/>
            <person name="Larrondo L.F."/>
            <person name="Lindquist E."/>
            <person name="Ling A."/>
            <person name="Lombard V."/>
            <person name="Lucas S."/>
            <person name="Lundell T."/>
            <person name="Martin R."/>
            <person name="McLaughlin D.J."/>
            <person name="Morgenstern I."/>
            <person name="Morin E."/>
            <person name="Murat C."/>
            <person name="Nagy L.G."/>
            <person name="Nolan M."/>
            <person name="Ohm R.A."/>
            <person name="Patyshakuliyeva A."/>
            <person name="Rokas A."/>
            <person name="Ruiz-Duenas F.J."/>
            <person name="Sabat G."/>
            <person name="Salamov A."/>
            <person name="Samejima M."/>
            <person name="Schmutz J."/>
            <person name="Slot J.C."/>
            <person name="St John F."/>
            <person name="Stenlid J."/>
            <person name="Sun H."/>
            <person name="Sun S."/>
            <person name="Syed K."/>
            <person name="Tsang A."/>
            <person name="Wiebenga A."/>
            <person name="Young D."/>
            <person name="Pisabarro A."/>
            <person name="Eastwood D.C."/>
            <person name="Martin F."/>
            <person name="Cullen D."/>
            <person name="Grigoriev I.V."/>
            <person name="Hibbett D.S."/>
        </authorList>
    </citation>
    <scope>NUCLEOTIDE SEQUENCE [LARGE SCALE GENOMIC DNA]</scope>
    <source>
        <strain evidence="2 3">MD-104</strain>
    </source>
</reference>
<feature type="domain" description="AB hydrolase-1" evidence="1">
    <location>
        <begin position="250"/>
        <end position="468"/>
    </location>
</feature>
<sequence length="484" mass="55553">MPKFLSLPYVDAASAYAVIGAMRCVAPASIVYSSACLLLGRAIWSKWLAAYAATEMLFYLLIYLPRKQYLNETTVCPPLLNHVERQALFRRTLPFIFQSHTATGWFYARDPSAQLQRENVEELLLWALFSTEPHGLREEWKDELSEYVKQVEERIGHTLANGRNEEVRCMKFTQDRIRMSHRPLLYYLIVSVFDLDACITMRRLGFNHFRIKDWAMCFPLRIQTILSRPSPCPTVGYWYRSHRSSTKDPVIFLHGVGVGLFPYLDFIRNLAAADPDVGIIVIEDLPISSHITPSRLRRKEFIAALTRIMDHHALPRASLIGHSYGTVLAGHALRDTSLSHRISSIVLVDPVAILLYMPKLTTNFVYRPSARWMSYFVCRDPDIARTVQRTFFFAESALWKDDFPANRRVGVVLAGQDHLIESEEIWRYLTESEEGVSATNWKKDGMEVLYYRELGHSGVFASPVAIAEIVDMVVRMVNPEEKQV</sequence>
<dbReference type="SUPFAM" id="SSF53474">
    <property type="entry name" value="alpha/beta-Hydrolases"/>
    <property type="match status" value="1"/>
</dbReference>